<dbReference type="GO" id="GO:0019441">
    <property type="term" value="P:L-tryptophan catabolic process to kynurenine"/>
    <property type="evidence" value="ECO:0007669"/>
    <property type="project" value="InterPro"/>
</dbReference>
<evidence type="ECO:0000313" key="1">
    <source>
        <dbReference type="EMBL" id="SUZ47345.1"/>
    </source>
</evidence>
<sequence>MAGVSAMGLLGVSALAVGIPPTMDQEAFSTTLHEISNWGRWGDDDELGTLNTITPSVRAQAASLVKEGTTISLALPLNKIADPINQKPFEHEVFIFGGDESFDMDPEEIPQAAGDVFKIDYHGFGHSHMDALPHFAYGGKMYNGFPFEMDAEDGFSKLGVENIAKVGVFTRGVLVDMPRFLGIDFLEPGSAITTSDLEAWEKASGVRVRAGDALLVRTGRWRKVAKDGQWNFIQEAAGMHASVARWLKERDVAVIGCDGVSDVMPSGVTGRFNPLHELVLIGLGMPIFDNLDLDLLAEKASATGRATFLFVAAPLRVRGATGSPLNPLAVF</sequence>
<reference evidence="1" key="1">
    <citation type="submission" date="2018-05" db="EMBL/GenBank/DDBJ databases">
        <authorList>
            <person name="Lanie J.A."/>
            <person name="Ng W.-L."/>
            <person name="Kazmierczak K.M."/>
            <person name="Andrzejewski T.M."/>
            <person name="Davidsen T.M."/>
            <person name="Wayne K.J."/>
            <person name="Tettelin H."/>
            <person name="Glass J.I."/>
            <person name="Rusch D."/>
            <person name="Podicherti R."/>
            <person name="Tsui H.-C.T."/>
            <person name="Winkler M.E."/>
        </authorList>
    </citation>
    <scope>NUCLEOTIDE SEQUENCE</scope>
</reference>
<dbReference type="InterPro" id="IPR007325">
    <property type="entry name" value="KFase/CYL"/>
</dbReference>
<dbReference type="GO" id="GO:0004061">
    <property type="term" value="F:arylformamidase activity"/>
    <property type="evidence" value="ECO:0007669"/>
    <property type="project" value="InterPro"/>
</dbReference>
<protein>
    <recommendedName>
        <fullName evidence="2">Cyclase</fullName>
    </recommendedName>
</protein>
<dbReference type="AlphaFoldDB" id="A0A381MYM5"/>
<dbReference type="EMBL" id="UINC01000011">
    <property type="protein sequence ID" value="SUZ47345.1"/>
    <property type="molecule type" value="Genomic_DNA"/>
</dbReference>
<dbReference type="PANTHER" id="PTHR34861">
    <property type="match status" value="1"/>
</dbReference>
<accession>A0A381MYM5</accession>
<proteinExistence type="predicted"/>
<gene>
    <name evidence="1" type="ORF">METZ01_LOCUS199</name>
</gene>
<name>A0A381MYM5_9ZZZZ</name>
<dbReference type="PANTHER" id="PTHR34861:SF10">
    <property type="entry name" value="CYCLASE"/>
    <property type="match status" value="1"/>
</dbReference>
<evidence type="ECO:0008006" key="2">
    <source>
        <dbReference type="Google" id="ProtNLM"/>
    </source>
</evidence>
<dbReference type="SUPFAM" id="SSF102198">
    <property type="entry name" value="Putative cyclase"/>
    <property type="match status" value="1"/>
</dbReference>
<organism evidence="1">
    <name type="scientific">marine metagenome</name>
    <dbReference type="NCBI Taxonomy" id="408172"/>
    <lineage>
        <taxon>unclassified sequences</taxon>
        <taxon>metagenomes</taxon>
        <taxon>ecological metagenomes</taxon>
    </lineage>
</organism>
<dbReference type="InterPro" id="IPR037175">
    <property type="entry name" value="KFase_sf"/>
</dbReference>
<dbReference type="Pfam" id="PF04199">
    <property type="entry name" value="Cyclase"/>
    <property type="match status" value="1"/>
</dbReference>
<dbReference type="Gene3D" id="3.50.30.50">
    <property type="entry name" value="Putative cyclase"/>
    <property type="match status" value="1"/>
</dbReference>